<keyword evidence="2" id="KW-1185">Reference proteome</keyword>
<dbReference type="AlphaFoldDB" id="A0AAV1G424"/>
<gene>
    <name evidence="1" type="ORF">XNOV1_A026859</name>
</gene>
<dbReference type="EMBL" id="OY660874">
    <property type="protein sequence ID" value="CAJ1067651.1"/>
    <property type="molecule type" value="Genomic_DNA"/>
</dbReference>
<evidence type="ECO:0000313" key="2">
    <source>
        <dbReference type="Proteomes" id="UP001178508"/>
    </source>
</evidence>
<accession>A0AAV1G424</accession>
<organism evidence="1 2">
    <name type="scientific">Xyrichtys novacula</name>
    <name type="common">Pearly razorfish</name>
    <name type="synonym">Hemipteronotus novacula</name>
    <dbReference type="NCBI Taxonomy" id="13765"/>
    <lineage>
        <taxon>Eukaryota</taxon>
        <taxon>Metazoa</taxon>
        <taxon>Chordata</taxon>
        <taxon>Craniata</taxon>
        <taxon>Vertebrata</taxon>
        <taxon>Euteleostomi</taxon>
        <taxon>Actinopterygii</taxon>
        <taxon>Neopterygii</taxon>
        <taxon>Teleostei</taxon>
        <taxon>Neoteleostei</taxon>
        <taxon>Acanthomorphata</taxon>
        <taxon>Eupercaria</taxon>
        <taxon>Labriformes</taxon>
        <taxon>Labridae</taxon>
        <taxon>Xyrichtys</taxon>
    </lineage>
</organism>
<proteinExistence type="predicted"/>
<protein>
    <submittedName>
        <fullName evidence="1">Uncharacterized protein</fullName>
    </submittedName>
</protein>
<dbReference type="Proteomes" id="UP001178508">
    <property type="component" value="Chromosome 11"/>
</dbReference>
<evidence type="ECO:0000313" key="1">
    <source>
        <dbReference type="EMBL" id="CAJ1067651.1"/>
    </source>
</evidence>
<reference evidence="1" key="1">
    <citation type="submission" date="2023-08" db="EMBL/GenBank/DDBJ databases">
        <authorList>
            <person name="Alioto T."/>
            <person name="Alioto T."/>
            <person name="Gomez Garrido J."/>
        </authorList>
    </citation>
    <scope>NUCLEOTIDE SEQUENCE</scope>
</reference>
<name>A0AAV1G424_XYRNO</name>
<sequence>MCIHSGRMGAHYTLSEAVTAAFSEEAKHFTAQTMYPGRRTYTHERALPDSNTHKLTDTMHIDEMKGPIYQTTSQGRPEDVECQHWSGERGQDVPVSVCV</sequence>